<feature type="compositionally biased region" description="Basic and acidic residues" evidence="1">
    <location>
        <begin position="1"/>
        <end position="26"/>
    </location>
</feature>
<reference evidence="2 3" key="2">
    <citation type="submission" date="2018-11" db="EMBL/GenBank/DDBJ databases">
        <authorList>
            <consortium name="Pathogen Informatics"/>
        </authorList>
    </citation>
    <scope>NUCLEOTIDE SEQUENCE [LARGE SCALE GENOMIC DNA]</scope>
</reference>
<protein>
    <submittedName>
        <fullName evidence="4">CTNNB1_binding domain-containing protein</fullName>
    </submittedName>
</protein>
<gene>
    <name evidence="2" type="ORF">SBAD_LOCUS5037</name>
</gene>
<evidence type="ECO:0000256" key="1">
    <source>
        <dbReference type="SAM" id="MobiDB-lite"/>
    </source>
</evidence>
<name>A0A183IN42_9BILA</name>
<organism evidence="4">
    <name type="scientific">Soboliphyme baturini</name>
    <dbReference type="NCBI Taxonomy" id="241478"/>
    <lineage>
        <taxon>Eukaryota</taxon>
        <taxon>Metazoa</taxon>
        <taxon>Ecdysozoa</taxon>
        <taxon>Nematoda</taxon>
        <taxon>Enoplea</taxon>
        <taxon>Dorylaimia</taxon>
        <taxon>Dioctophymatida</taxon>
        <taxon>Dioctophymatoidea</taxon>
        <taxon>Soboliphymatidae</taxon>
        <taxon>Soboliphyme</taxon>
    </lineage>
</organism>
<dbReference type="AlphaFoldDB" id="A0A183IN42"/>
<reference evidence="4" key="1">
    <citation type="submission" date="2016-06" db="UniProtKB">
        <authorList>
            <consortium name="WormBaseParasite"/>
        </authorList>
    </citation>
    <scope>IDENTIFICATION</scope>
</reference>
<proteinExistence type="predicted"/>
<evidence type="ECO:0000313" key="3">
    <source>
        <dbReference type="Proteomes" id="UP000270296"/>
    </source>
</evidence>
<dbReference type="Proteomes" id="UP000270296">
    <property type="component" value="Unassembled WGS sequence"/>
</dbReference>
<evidence type="ECO:0000313" key="4">
    <source>
        <dbReference type="WBParaSite" id="SBAD_0000524701-mRNA-1"/>
    </source>
</evidence>
<feature type="region of interest" description="Disordered" evidence="1">
    <location>
        <begin position="1"/>
        <end position="29"/>
    </location>
</feature>
<accession>A0A183IN42</accession>
<dbReference type="WBParaSite" id="SBAD_0000524701-mRNA-1">
    <property type="protein sequence ID" value="SBAD_0000524701-mRNA-1"/>
    <property type="gene ID" value="SBAD_0000524701"/>
</dbReference>
<dbReference type="EMBL" id="UZAM01008713">
    <property type="protein sequence ID" value="VDP06082.1"/>
    <property type="molecule type" value="Genomic_DNA"/>
</dbReference>
<evidence type="ECO:0000313" key="2">
    <source>
        <dbReference type="EMBL" id="VDP06082.1"/>
    </source>
</evidence>
<sequence>MSSGKDLEMIKMKDSEEESRLQEKLVDSGPPNQEALKVSIKISISFLSERLYF</sequence>
<keyword evidence="3" id="KW-1185">Reference proteome</keyword>